<feature type="domain" description="RCK N-terminal" evidence="1">
    <location>
        <begin position="23"/>
        <end position="140"/>
    </location>
</feature>
<name>A0A517YP51_9BACT</name>
<dbReference type="Gene3D" id="3.40.50.720">
    <property type="entry name" value="NAD(P)-binding Rossmann-like Domain"/>
    <property type="match status" value="1"/>
</dbReference>
<proteinExistence type="predicted"/>
<accession>A0A517YP51</accession>
<dbReference type="KEGG" id="pcor:KS4_00300"/>
<dbReference type="SUPFAM" id="SSF51735">
    <property type="entry name" value="NAD(P)-binding Rossmann-fold domains"/>
    <property type="match status" value="1"/>
</dbReference>
<dbReference type="Proteomes" id="UP000317369">
    <property type="component" value="Chromosome"/>
</dbReference>
<dbReference type="Pfam" id="PF02254">
    <property type="entry name" value="TrkA_N"/>
    <property type="match status" value="1"/>
</dbReference>
<dbReference type="InterPro" id="IPR036291">
    <property type="entry name" value="NAD(P)-bd_dom_sf"/>
</dbReference>
<dbReference type="PANTHER" id="PTHR43833">
    <property type="entry name" value="POTASSIUM CHANNEL PROTEIN 2-RELATED-RELATED"/>
    <property type="match status" value="1"/>
</dbReference>
<evidence type="ECO:0000259" key="1">
    <source>
        <dbReference type="PROSITE" id="PS51201"/>
    </source>
</evidence>
<sequence length="160" mass="17046">MIQTALEETKRVKEAKGHQAGTQGSAIVAGYGPAGRIVGEHLEASGYAVTVVDTNPDTVLMRLERNKGAKFGNILDEGVLRNAGIMEADVLVIAIPDEGDAIEACRIARKMRGDLKIVARTNFLSRGLMAGEAGANEVVVEEVVTAEAMRDAVNRLMDRA</sequence>
<dbReference type="InterPro" id="IPR003148">
    <property type="entry name" value="RCK_N"/>
</dbReference>
<dbReference type="OrthoDB" id="9785285at2"/>
<evidence type="ECO:0000313" key="2">
    <source>
        <dbReference type="EMBL" id="QDU32002.1"/>
    </source>
</evidence>
<dbReference type="GO" id="GO:0006813">
    <property type="term" value="P:potassium ion transport"/>
    <property type="evidence" value="ECO:0007669"/>
    <property type="project" value="InterPro"/>
</dbReference>
<reference evidence="2 3" key="1">
    <citation type="submission" date="2019-02" db="EMBL/GenBank/DDBJ databases">
        <title>Deep-cultivation of Planctomycetes and their phenomic and genomic characterization uncovers novel biology.</title>
        <authorList>
            <person name="Wiegand S."/>
            <person name="Jogler M."/>
            <person name="Boedeker C."/>
            <person name="Pinto D."/>
            <person name="Vollmers J."/>
            <person name="Rivas-Marin E."/>
            <person name="Kohn T."/>
            <person name="Peeters S.H."/>
            <person name="Heuer A."/>
            <person name="Rast P."/>
            <person name="Oberbeckmann S."/>
            <person name="Bunk B."/>
            <person name="Jeske O."/>
            <person name="Meyerdierks A."/>
            <person name="Storesund J.E."/>
            <person name="Kallscheuer N."/>
            <person name="Luecker S."/>
            <person name="Lage O.M."/>
            <person name="Pohl T."/>
            <person name="Merkel B.J."/>
            <person name="Hornburger P."/>
            <person name="Mueller R.-W."/>
            <person name="Bruemmer F."/>
            <person name="Labrenz M."/>
            <person name="Spormann A.M."/>
            <person name="Op den Camp H."/>
            <person name="Overmann J."/>
            <person name="Amann R."/>
            <person name="Jetten M.S.M."/>
            <person name="Mascher T."/>
            <person name="Medema M.H."/>
            <person name="Devos D.P."/>
            <person name="Kaster A.-K."/>
            <person name="Ovreas L."/>
            <person name="Rohde M."/>
            <person name="Galperin M.Y."/>
            <person name="Jogler C."/>
        </authorList>
    </citation>
    <scope>NUCLEOTIDE SEQUENCE [LARGE SCALE GENOMIC DNA]</scope>
    <source>
        <strain evidence="2 3">KS4</strain>
    </source>
</reference>
<dbReference type="InterPro" id="IPR050721">
    <property type="entry name" value="Trk_Ktr_HKT_K-transport"/>
</dbReference>
<evidence type="ECO:0000313" key="3">
    <source>
        <dbReference type="Proteomes" id="UP000317369"/>
    </source>
</evidence>
<keyword evidence="3" id="KW-1185">Reference proteome</keyword>
<dbReference type="AlphaFoldDB" id="A0A517YP51"/>
<dbReference type="EMBL" id="CP036425">
    <property type="protein sequence ID" value="QDU32002.1"/>
    <property type="molecule type" value="Genomic_DNA"/>
</dbReference>
<organism evidence="2 3">
    <name type="scientific">Poriferisphaera corsica</name>
    <dbReference type="NCBI Taxonomy" id="2528020"/>
    <lineage>
        <taxon>Bacteria</taxon>
        <taxon>Pseudomonadati</taxon>
        <taxon>Planctomycetota</taxon>
        <taxon>Phycisphaerae</taxon>
        <taxon>Phycisphaerales</taxon>
        <taxon>Phycisphaeraceae</taxon>
        <taxon>Poriferisphaera</taxon>
    </lineage>
</organism>
<gene>
    <name evidence="2" type="primary">ybaL_1</name>
    <name evidence="2" type="ORF">KS4_00300</name>
</gene>
<protein>
    <submittedName>
        <fullName evidence="2">Inner membrane protein YbaL</fullName>
    </submittedName>
</protein>
<dbReference type="PROSITE" id="PS51201">
    <property type="entry name" value="RCK_N"/>
    <property type="match status" value="1"/>
</dbReference>